<dbReference type="SMART" id="SM00195">
    <property type="entry name" value="DSPc"/>
    <property type="match status" value="1"/>
</dbReference>
<feature type="domain" description="Tyrosine-protein phosphatase" evidence="3">
    <location>
        <begin position="6"/>
        <end position="151"/>
    </location>
</feature>
<keyword evidence="2" id="KW-0904">Protein phosphatase</keyword>
<feature type="domain" description="Tyrosine specific protein phosphatases" evidence="4">
    <location>
        <begin position="69"/>
        <end position="128"/>
    </location>
</feature>
<evidence type="ECO:0000256" key="2">
    <source>
        <dbReference type="ARBA" id="ARBA00022912"/>
    </source>
</evidence>
<dbReference type="PROSITE" id="PS50056">
    <property type="entry name" value="TYR_PHOSPHATASE_2"/>
    <property type="match status" value="1"/>
</dbReference>
<dbReference type="GO" id="GO:0008579">
    <property type="term" value="F:JUN kinase phosphatase activity"/>
    <property type="evidence" value="ECO:0007669"/>
    <property type="project" value="TreeGrafter"/>
</dbReference>
<comment type="caution">
    <text evidence="5">The sequence shown here is derived from an EMBL/GenBank/DDBJ whole genome shotgun (WGS) entry which is preliminary data.</text>
</comment>
<dbReference type="InterPro" id="IPR029021">
    <property type="entry name" value="Prot-tyrosine_phosphatase-like"/>
</dbReference>
<dbReference type="OrthoDB" id="273181at2759"/>
<evidence type="ECO:0000313" key="5">
    <source>
        <dbReference type="EMBL" id="GIQ85393.1"/>
    </source>
</evidence>
<accession>A0A9K3GJM8</accession>
<dbReference type="Proteomes" id="UP000265618">
    <property type="component" value="Unassembled WGS sequence"/>
</dbReference>
<dbReference type="Pfam" id="PF00782">
    <property type="entry name" value="DSPc"/>
    <property type="match status" value="1"/>
</dbReference>
<dbReference type="PROSITE" id="PS00383">
    <property type="entry name" value="TYR_PHOSPHATASE_1"/>
    <property type="match status" value="1"/>
</dbReference>
<evidence type="ECO:0000259" key="4">
    <source>
        <dbReference type="PROSITE" id="PS50056"/>
    </source>
</evidence>
<keyword evidence="6" id="KW-1185">Reference proteome</keyword>
<organism evidence="5 6">
    <name type="scientific">Kipferlia bialata</name>
    <dbReference type="NCBI Taxonomy" id="797122"/>
    <lineage>
        <taxon>Eukaryota</taxon>
        <taxon>Metamonada</taxon>
        <taxon>Carpediemonas-like organisms</taxon>
        <taxon>Kipferlia</taxon>
    </lineage>
</organism>
<sequence>MVLPKCISRIDGTNIYIGNAYAAKTKSILEQCGITAIVNVGAGKCQYPESISYLKVSLKDSPDDTTRFIDLMPRVCIFIDMHIATRGVVLVHCRGGISRSPAVVAAYLAYSQGLSVQEAFGNVRQARPTARGGHFEGAVEVFMKRHLTQGASRRRE</sequence>
<dbReference type="PANTHER" id="PTHR46377:SF1">
    <property type="entry name" value="DUAL SPECIFICITY PROTEIN PHOSPHATASE 19"/>
    <property type="match status" value="1"/>
</dbReference>
<evidence type="ECO:0000313" key="6">
    <source>
        <dbReference type="Proteomes" id="UP000265618"/>
    </source>
</evidence>
<proteinExistence type="predicted"/>
<evidence type="ECO:0000256" key="1">
    <source>
        <dbReference type="ARBA" id="ARBA00022801"/>
    </source>
</evidence>
<protein>
    <submittedName>
        <fullName evidence="5">Atypical dual specificity phosphatase</fullName>
    </submittedName>
</protein>
<dbReference type="InterPro" id="IPR000340">
    <property type="entry name" value="Dual-sp_phosphatase_cat-dom"/>
</dbReference>
<dbReference type="CDD" id="cd14498">
    <property type="entry name" value="DSP"/>
    <property type="match status" value="1"/>
</dbReference>
<dbReference type="EMBL" id="BDIP01001918">
    <property type="protein sequence ID" value="GIQ85393.1"/>
    <property type="molecule type" value="Genomic_DNA"/>
</dbReference>
<dbReference type="PRINTS" id="PR01908">
    <property type="entry name" value="ADSPHPHTASE"/>
</dbReference>
<dbReference type="GO" id="GO:0005737">
    <property type="term" value="C:cytoplasm"/>
    <property type="evidence" value="ECO:0007669"/>
    <property type="project" value="TreeGrafter"/>
</dbReference>
<dbReference type="Gene3D" id="3.90.190.10">
    <property type="entry name" value="Protein tyrosine phosphatase superfamily"/>
    <property type="match status" value="1"/>
</dbReference>
<dbReference type="InterPro" id="IPR000387">
    <property type="entry name" value="Tyr_Pase_dom"/>
</dbReference>
<reference evidence="5 6" key="1">
    <citation type="journal article" date="2018" name="PLoS ONE">
        <title>The draft genome of Kipferlia bialata reveals reductive genome evolution in fornicate parasites.</title>
        <authorList>
            <person name="Tanifuji G."/>
            <person name="Takabayashi S."/>
            <person name="Kume K."/>
            <person name="Takagi M."/>
            <person name="Nakayama T."/>
            <person name="Kamikawa R."/>
            <person name="Inagaki Y."/>
            <person name="Hashimoto T."/>
        </authorList>
    </citation>
    <scope>NUCLEOTIDE SEQUENCE [LARGE SCALE GENOMIC DNA]</scope>
    <source>
        <strain evidence="5">NY0173</strain>
    </source>
</reference>
<dbReference type="SUPFAM" id="SSF52799">
    <property type="entry name" value="(Phosphotyrosine protein) phosphatases II"/>
    <property type="match status" value="1"/>
</dbReference>
<evidence type="ECO:0000259" key="3">
    <source>
        <dbReference type="PROSITE" id="PS50054"/>
    </source>
</evidence>
<dbReference type="AlphaFoldDB" id="A0A9K3GJM8"/>
<dbReference type="PROSITE" id="PS50054">
    <property type="entry name" value="TYR_PHOSPHATASE_DUAL"/>
    <property type="match status" value="1"/>
</dbReference>
<name>A0A9K3GJM8_9EUKA</name>
<keyword evidence="1" id="KW-0378">Hydrolase</keyword>
<dbReference type="InterPro" id="IPR016130">
    <property type="entry name" value="Tyr_Pase_AS"/>
</dbReference>
<dbReference type="PANTHER" id="PTHR46377">
    <property type="entry name" value="DUAL SPECIFICITY PROTEIN PHOSPHATASE 19"/>
    <property type="match status" value="1"/>
</dbReference>
<gene>
    <name evidence="5" type="ORF">KIPB_007046</name>
</gene>
<dbReference type="InterPro" id="IPR020422">
    <property type="entry name" value="TYR_PHOSPHATASE_DUAL_dom"/>
</dbReference>